<dbReference type="GO" id="GO:0005524">
    <property type="term" value="F:ATP binding"/>
    <property type="evidence" value="ECO:0007669"/>
    <property type="project" value="UniProtKB-KW"/>
</dbReference>
<dbReference type="GO" id="GO:0000155">
    <property type="term" value="F:phosphorelay sensor kinase activity"/>
    <property type="evidence" value="ECO:0007669"/>
    <property type="project" value="InterPro"/>
</dbReference>
<dbReference type="RefSeq" id="WP_246196576.1">
    <property type="nucleotide sequence ID" value="NZ_CP042997.1"/>
</dbReference>
<dbReference type="InterPro" id="IPR036890">
    <property type="entry name" value="HATPase_C_sf"/>
</dbReference>
<evidence type="ECO:0000256" key="9">
    <source>
        <dbReference type="SAM" id="Phobius"/>
    </source>
</evidence>
<evidence type="ECO:0000313" key="12">
    <source>
        <dbReference type="Proteomes" id="UP000324233"/>
    </source>
</evidence>
<dbReference type="EC" id="2.7.13.3" evidence="2"/>
<dbReference type="PANTHER" id="PTHR43065:SF10">
    <property type="entry name" value="PEROXIDE STRESS-ACTIVATED HISTIDINE KINASE MAK3"/>
    <property type="match status" value="1"/>
</dbReference>
<dbReference type="SMART" id="SM00387">
    <property type="entry name" value="HATPase_c"/>
    <property type="match status" value="1"/>
</dbReference>
<dbReference type="SMART" id="SM00388">
    <property type="entry name" value="HisKA"/>
    <property type="match status" value="1"/>
</dbReference>
<dbReference type="PRINTS" id="PR00344">
    <property type="entry name" value="BCTRLSENSOR"/>
</dbReference>
<dbReference type="InterPro" id="IPR003594">
    <property type="entry name" value="HATPase_dom"/>
</dbReference>
<accession>A0A5B9W273</accession>
<evidence type="ECO:0000313" key="11">
    <source>
        <dbReference type="EMBL" id="QEH34716.1"/>
    </source>
</evidence>
<evidence type="ECO:0000256" key="5">
    <source>
        <dbReference type="ARBA" id="ARBA00022741"/>
    </source>
</evidence>
<organism evidence="11 12">
    <name type="scientific">Aquisphaera giovannonii</name>
    <dbReference type="NCBI Taxonomy" id="406548"/>
    <lineage>
        <taxon>Bacteria</taxon>
        <taxon>Pseudomonadati</taxon>
        <taxon>Planctomycetota</taxon>
        <taxon>Planctomycetia</taxon>
        <taxon>Isosphaerales</taxon>
        <taxon>Isosphaeraceae</taxon>
        <taxon>Aquisphaera</taxon>
    </lineage>
</organism>
<evidence type="ECO:0000256" key="6">
    <source>
        <dbReference type="ARBA" id="ARBA00022777"/>
    </source>
</evidence>
<keyword evidence="5" id="KW-0547">Nucleotide-binding</keyword>
<keyword evidence="9" id="KW-0472">Membrane</keyword>
<dbReference type="AlphaFoldDB" id="A0A5B9W273"/>
<dbReference type="PROSITE" id="PS51257">
    <property type="entry name" value="PROKAR_LIPOPROTEIN"/>
    <property type="match status" value="1"/>
</dbReference>
<evidence type="ECO:0000256" key="1">
    <source>
        <dbReference type="ARBA" id="ARBA00000085"/>
    </source>
</evidence>
<dbReference type="InterPro" id="IPR036097">
    <property type="entry name" value="HisK_dim/P_sf"/>
</dbReference>
<evidence type="ECO:0000256" key="4">
    <source>
        <dbReference type="ARBA" id="ARBA00022679"/>
    </source>
</evidence>
<evidence type="ECO:0000256" key="3">
    <source>
        <dbReference type="ARBA" id="ARBA00022553"/>
    </source>
</evidence>
<keyword evidence="6" id="KW-0418">Kinase</keyword>
<keyword evidence="7" id="KW-0067">ATP-binding</keyword>
<proteinExistence type="predicted"/>
<dbReference type="Proteomes" id="UP000324233">
    <property type="component" value="Chromosome"/>
</dbReference>
<dbReference type="SUPFAM" id="SSF47384">
    <property type="entry name" value="Homodimeric domain of signal transducing histidine kinase"/>
    <property type="match status" value="1"/>
</dbReference>
<dbReference type="PROSITE" id="PS50109">
    <property type="entry name" value="HIS_KIN"/>
    <property type="match status" value="1"/>
</dbReference>
<dbReference type="InterPro" id="IPR003661">
    <property type="entry name" value="HisK_dim/P_dom"/>
</dbReference>
<dbReference type="Gene3D" id="1.10.287.130">
    <property type="match status" value="1"/>
</dbReference>
<keyword evidence="12" id="KW-1185">Reference proteome</keyword>
<evidence type="ECO:0000256" key="2">
    <source>
        <dbReference type="ARBA" id="ARBA00012438"/>
    </source>
</evidence>
<dbReference type="Pfam" id="PF02518">
    <property type="entry name" value="HATPase_c"/>
    <property type="match status" value="1"/>
</dbReference>
<feature type="domain" description="Histidine kinase" evidence="10">
    <location>
        <begin position="206"/>
        <end position="414"/>
    </location>
</feature>
<keyword evidence="4 11" id="KW-0808">Transferase</keyword>
<dbReference type="SUPFAM" id="SSF55874">
    <property type="entry name" value="ATPase domain of HSP90 chaperone/DNA topoisomerase II/histidine kinase"/>
    <property type="match status" value="1"/>
</dbReference>
<dbReference type="Pfam" id="PF00512">
    <property type="entry name" value="HisKA"/>
    <property type="match status" value="1"/>
</dbReference>
<evidence type="ECO:0000256" key="8">
    <source>
        <dbReference type="ARBA" id="ARBA00023012"/>
    </source>
</evidence>
<dbReference type="InterPro" id="IPR005467">
    <property type="entry name" value="His_kinase_dom"/>
</dbReference>
<dbReference type="KEGG" id="agv:OJF2_32580"/>
<keyword evidence="9" id="KW-1133">Transmembrane helix</keyword>
<feature type="transmembrane region" description="Helical" evidence="9">
    <location>
        <begin position="160"/>
        <end position="184"/>
    </location>
</feature>
<dbReference type="InterPro" id="IPR004358">
    <property type="entry name" value="Sig_transdc_His_kin-like_C"/>
</dbReference>
<name>A0A5B9W273_9BACT</name>
<keyword evidence="9" id="KW-0812">Transmembrane</keyword>
<dbReference type="Gene3D" id="3.30.565.10">
    <property type="entry name" value="Histidine kinase-like ATPase, C-terminal domain"/>
    <property type="match status" value="1"/>
</dbReference>
<dbReference type="PANTHER" id="PTHR43065">
    <property type="entry name" value="SENSOR HISTIDINE KINASE"/>
    <property type="match status" value="1"/>
</dbReference>
<evidence type="ECO:0000256" key="7">
    <source>
        <dbReference type="ARBA" id="ARBA00022840"/>
    </source>
</evidence>
<sequence length="423" mass="46274">MLTRNLLLRIAGPSLFVSLLFLASCLAAAAYLHRQQSASLRDLDENLWSRRTAADLLRVLEDLPGDRPAAEEALERRLRDLVDQARRYADKPEERRLVERLELASTRYVQRRRAGSPGPEGGDLTALVEAELIPACRELEQFNSAEVDRSEGGLHRSLAWTAWGLAGIGLAGAVAGLILSYVVVRGLGRAVLRAGTLAEVGQVAAGMAHELRNPLTAIKMLVQANREDAESQGLPAEDLRIIEQEIRRMEDRLNVFIDFARPPRPDRRLVDLNEVVHQTLALVGGRARKQRVELKFEPPGMAARVEADGEQLRQLLVNLALNALDVMPRGGVLEMEVRPGADGQYEVAVLDTGPGIPARHLPRLYEPFFTSKETGLGLGLVVSQRIARDHGGALHASNRPQGGARFVLRLPAREGPAGGAIGR</sequence>
<keyword evidence="8" id="KW-0902">Two-component regulatory system</keyword>
<reference evidence="11 12" key="1">
    <citation type="submission" date="2019-08" db="EMBL/GenBank/DDBJ databases">
        <title>Deep-cultivation of Planctomycetes and their phenomic and genomic characterization uncovers novel biology.</title>
        <authorList>
            <person name="Wiegand S."/>
            <person name="Jogler M."/>
            <person name="Boedeker C."/>
            <person name="Pinto D."/>
            <person name="Vollmers J."/>
            <person name="Rivas-Marin E."/>
            <person name="Kohn T."/>
            <person name="Peeters S.H."/>
            <person name="Heuer A."/>
            <person name="Rast P."/>
            <person name="Oberbeckmann S."/>
            <person name="Bunk B."/>
            <person name="Jeske O."/>
            <person name="Meyerdierks A."/>
            <person name="Storesund J.E."/>
            <person name="Kallscheuer N."/>
            <person name="Luecker S."/>
            <person name="Lage O.M."/>
            <person name="Pohl T."/>
            <person name="Merkel B.J."/>
            <person name="Hornburger P."/>
            <person name="Mueller R.-W."/>
            <person name="Bruemmer F."/>
            <person name="Labrenz M."/>
            <person name="Spormann A.M."/>
            <person name="Op den Camp H."/>
            <person name="Overmann J."/>
            <person name="Amann R."/>
            <person name="Jetten M.S.M."/>
            <person name="Mascher T."/>
            <person name="Medema M.H."/>
            <person name="Devos D.P."/>
            <person name="Kaster A.-K."/>
            <person name="Ovreas L."/>
            <person name="Rohde M."/>
            <person name="Galperin M.Y."/>
            <person name="Jogler C."/>
        </authorList>
    </citation>
    <scope>NUCLEOTIDE SEQUENCE [LARGE SCALE GENOMIC DNA]</scope>
    <source>
        <strain evidence="11 12">OJF2</strain>
    </source>
</reference>
<comment type="catalytic activity">
    <reaction evidence="1">
        <text>ATP + protein L-histidine = ADP + protein N-phospho-L-histidine.</text>
        <dbReference type="EC" id="2.7.13.3"/>
    </reaction>
</comment>
<dbReference type="CDD" id="cd00082">
    <property type="entry name" value="HisKA"/>
    <property type="match status" value="1"/>
</dbReference>
<keyword evidence="3" id="KW-0597">Phosphoprotein</keyword>
<evidence type="ECO:0000259" key="10">
    <source>
        <dbReference type="PROSITE" id="PS50109"/>
    </source>
</evidence>
<gene>
    <name evidence="11" type="primary">zraS_5</name>
    <name evidence="11" type="ORF">OJF2_32580</name>
</gene>
<protein>
    <recommendedName>
        <fullName evidence="2">histidine kinase</fullName>
        <ecNumber evidence="2">2.7.13.3</ecNumber>
    </recommendedName>
</protein>
<dbReference type="EMBL" id="CP042997">
    <property type="protein sequence ID" value="QEH34716.1"/>
    <property type="molecule type" value="Genomic_DNA"/>
</dbReference>